<feature type="signal peptide" evidence="1">
    <location>
        <begin position="1"/>
        <end position="23"/>
    </location>
</feature>
<reference evidence="2 4" key="1">
    <citation type="submission" date="2020-05" db="EMBL/GenBank/DDBJ databases">
        <title>Characterization of novel class B3 metallo-beta-lactamase from novel Pseudomonas species.</title>
        <authorList>
            <person name="Yamada K."/>
            <person name="Aoki K."/>
            <person name="Ishii Y."/>
        </authorList>
    </citation>
    <scope>NUCLEOTIDE SEQUENCE [LARGE SCALE GENOMIC DNA]</scope>
    <source>
        <strain evidence="2 4">TUM18999</strain>
        <strain evidence="3 5">TUM20286</strain>
    </source>
</reference>
<organism evidence="2 4">
    <name type="scientific">Pseudomonas tohonis</name>
    <dbReference type="NCBI Taxonomy" id="2725477"/>
    <lineage>
        <taxon>Bacteria</taxon>
        <taxon>Pseudomonadati</taxon>
        <taxon>Pseudomonadota</taxon>
        <taxon>Gammaproteobacteria</taxon>
        <taxon>Pseudomonadales</taxon>
        <taxon>Pseudomonadaceae</taxon>
        <taxon>Pseudomonas</taxon>
    </lineage>
</organism>
<evidence type="ECO:0000313" key="2">
    <source>
        <dbReference type="EMBL" id="BCG27410.1"/>
    </source>
</evidence>
<accession>A0A6J4ECS2</accession>
<sequence>MSLKTWTAVAVLSAAVLPGISQARDTVHYLDFNSVVTEAVQAGRLDGSVKFYLAGNTPAGKVTVINPNITTNQKTNAFNKSDEEACRWVLQSALIRLQDAAKSAGANAVVDIASNYKRKEYKDASKYECHAGAFVAGVALKGAIANVK</sequence>
<keyword evidence="5" id="KW-1185">Reference proteome</keyword>
<dbReference type="EMBL" id="BQKM01000005">
    <property type="protein sequence ID" value="GJN52915.1"/>
    <property type="molecule type" value="Genomic_DNA"/>
</dbReference>
<evidence type="ECO:0000313" key="3">
    <source>
        <dbReference type="EMBL" id="GJN52915.1"/>
    </source>
</evidence>
<dbReference type="Proteomes" id="UP000509383">
    <property type="component" value="Chromosome"/>
</dbReference>
<gene>
    <name evidence="2" type="ORF">TUM18999_56010</name>
    <name evidence="3" type="ORF">TUM20286_26670</name>
</gene>
<dbReference type="GO" id="GO:0016740">
    <property type="term" value="F:transferase activity"/>
    <property type="evidence" value="ECO:0007669"/>
    <property type="project" value="UniProtKB-KW"/>
</dbReference>
<keyword evidence="1" id="KW-0732">Signal</keyword>
<evidence type="ECO:0000313" key="5">
    <source>
        <dbReference type="Proteomes" id="UP001054892"/>
    </source>
</evidence>
<evidence type="ECO:0000313" key="4">
    <source>
        <dbReference type="Proteomes" id="UP000509383"/>
    </source>
</evidence>
<feature type="chain" id="PRO_5027113534" evidence="1">
    <location>
        <begin position="24"/>
        <end position="148"/>
    </location>
</feature>
<keyword evidence="2" id="KW-0808">Transferase</keyword>
<dbReference type="AlphaFoldDB" id="A0A6J4ECS2"/>
<evidence type="ECO:0000256" key="1">
    <source>
        <dbReference type="SAM" id="SignalP"/>
    </source>
</evidence>
<dbReference type="RefSeq" id="WP_173171186.1">
    <property type="nucleotide sequence ID" value="NZ_AP023189.1"/>
</dbReference>
<protein>
    <submittedName>
        <fullName evidence="2">Phosphoribosylglycinamide formyltransferase</fullName>
    </submittedName>
</protein>
<name>A0A6J4ECS2_9PSED</name>
<dbReference type="Proteomes" id="UP001054892">
    <property type="component" value="Unassembled WGS sequence"/>
</dbReference>
<dbReference type="EMBL" id="AP023189">
    <property type="protein sequence ID" value="BCG27410.1"/>
    <property type="molecule type" value="Genomic_DNA"/>
</dbReference>
<dbReference type="KEGG" id="ptw:TUM18999_56010"/>
<proteinExistence type="predicted"/>